<protein>
    <submittedName>
        <fullName evidence="2">Uncharacterized protein</fullName>
    </submittedName>
</protein>
<reference evidence="2" key="1">
    <citation type="submission" date="2021-04" db="EMBL/GenBank/DDBJ databases">
        <title>Draft Genome Sequence of Pandoravirus japonicus, Isolated from the Sabaishi River of Niigata, Japan.</title>
        <authorList>
            <person name="Hosokawa N."/>
            <person name="Takahashi H."/>
            <person name="Aoki K."/>
            <person name="Takemura M."/>
        </authorList>
    </citation>
    <scope>NUCLEOTIDE SEQUENCE</scope>
</reference>
<name>A0A811BMX4_9VIRU</name>
<keyword evidence="1" id="KW-0812">Transmembrane</keyword>
<evidence type="ECO:0000313" key="3">
    <source>
        <dbReference type="Proteomes" id="UP001253637"/>
    </source>
</evidence>
<keyword evidence="1" id="KW-0472">Membrane</keyword>
<feature type="transmembrane region" description="Helical" evidence="1">
    <location>
        <begin position="20"/>
        <end position="39"/>
    </location>
</feature>
<dbReference type="EMBL" id="LC625835">
    <property type="protein sequence ID" value="BCU03364.1"/>
    <property type="molecule type" value="Genomic_DNA"/>
</dbReference>
<keyword evidence="1" id="KW-1133">Transmembrane helix</keyword>
<evidence type="ECO:0000256" key="1">
    <source>
        <dbReference type="SAM" id="Phobius"/>
    </source>
</evidence>
<evidence type="ECO:0000313" key="2">
    <source>
        <dbReference type="EMBL" id="BCU03364.1"/>
    </source>
</evidence>
<accession>A0A811BMX4</accession>
<proteinExistence type="predicted"/>
<organism evidence="2 3">
    <name type="scientific">Pandoravirus japonicus</name>
    <dbReference type="NCBI Taxonomy" id="2823154"/>
    <lineage>
        <taxon>Viruses</taxon>
        <taxon>Pandoravirus</taxon>
    </lineage>
</organism>
<sequence length="200" mass="21246">MDLFLSTVIDFIFSVVKWTFILGVGFLVGNVAAMCRGSADRERRSLRARDAENSALGRALTALRAAASLAPNAGFDAAASILCVARDTTLPSERLHLYVVDRDDPLARPATTHGAAGPIAVMTLDMMQQRWPRLFERCDGQRAAGASKALALLAADITESGPVVAKRLCVGQATLDAEFGPRDDPVVERVRALVAGVAPS</sequence>
<dbReference type="Proteomes" id="UP001253637">
    <property type="component" value="Segment"/>
</dbReference>